<evidence type="ECO:0000256" key="3">
    <source>
        <dbReference type="SAM" id="SignalP"/>
    </source>
</evidence>
<dbReference type="GO" id="GO:0098542">
    <property type="term" value="P:defense response to other organism"/>
    <property type="evidence" value="ECO:0007669"/>
    <property type="project" value="TreeGrafter"/>
</dbReference>
<dbReference type="InterPro" id="IPR044974">
    <property type="entry name" value="Disease_R_plants"/>
</dbReference>
<protein>
    <recommendedName>
        <fullName evidence="8">NB-ARC domain-containing protein</fullName>
    </recommendedName>
</protein>
<dbReference type="InterPro" id="IPR027417">
    <property type="entry name" value="P-loop_NTPase"/>
</dbReference>
<dbReference type="InterPro" id="IPR002182">
    <property type="entry name" value="NB-ARC"/>
</dbReference>
<evidence type="ECO:0000256" key="2">
    <source>
        <dbReference type="ARBA" id="ARBA00022821"/>
    </source>
</evidence>
<feature type="signal peptide" evidence="3">
    <location>
        <begin position="1"/>
        <end position="15"/>
    </location>
</feature>
<feature type="domain" description="NB-ARC" evidence="4">
    <location>
        <begin position="30"/>
        <end position="104"/>
    </location>
</feature>
<dbReference type="InterPro" id="IPR058922">
    <property type="entry name" value="WHD_DRP"/>
</dbReference>
<organism evidence="6 7">
    <name type="scientific">Panicum virgatum</name>
    <name type="common">Blackwell switchgrass</name>
    <dbReference type="NCBI Taxonomy" id="38727"/>
    <lineage>
        <taxon>Eukaryota</taxon>
        <taxon>Viridiplantae</taxon>
        <taxon>Streptophyta</taxon>
        <taxon>Embryophyta</taxon>
        <taxon>Tracheophyta</taxon>
        <taxon>Spermatophyta</taxon>
        <taxon>Magnoliopsida</taxon>
        <taxon>Liliopsida</taxon>
        <taxon>Poales</taxon>
        <taxon>Poaceae</taxon>
        <taxon>PACMAD clade</taxon>
        <taxon>Panicoideae</taxon>
        <taxon>Panicodae</taxon>
        <taxon>Paniceae</taxon>
        <taxon>Panicinae</taxon>
        <taxon>Panicum</taxon>
        <taxon>Panicum sect. Hiantes</taxon>
    </lineage>
</organism>
<dbReference type="AlphaFoldDB" id="A0A8T0QSU8"/>
<evidence type="ECO:0000313" key="7">
    <source>
        <dbReference type="Proteomes" id="UP000823388"/>
    </source>
</evidence>
<gene>
    <name evidence="6" type="ORF">PVAP13_6NG013400</name>
</gene>
<dbReference type="EMBL" id="CM029048">
    <property type="protein sequence ID" value="KAG2576196.1"/>
    <property type="molecule type" value="Genomic_DNA"/>
</dbReference>
<sequence>MIGLFNSLLSQLGLGTYSHACQLQDPINILRGHLHDKRYFIVVDDLWDTPAWDTIQFAFPPNNQWSRVMITTRNENLARSCCGNHGCIHHMRPLSEQYSKKLFFGRIFGSEDACPSQLKKASSEILKKCDGLPLAIITMASMLACHPTILEDQWEYIHNSLVTKFATNSNYEDMMYILDLSYKNLLRHLKACFLYLGSYPEDHEIEKVELVRRWVAEGFVSNSSGQDVFQ</sequence>
<evidence type="ECO:0000259" key="4">
    <source>
        <dbReference type="Pfam" id="PF00931"/>
    </source>
</evidence>
<accession>A0A8T0QSU8</accession>
<feature type="domain" description="Disease resistance protein winged helix" evidence="5">
    <location>
        <begin position="199"/>
        <end position="227"/>
    </location>
</feature>
<dbReference type="PANTHER" id="PTHR23155:SF906">
    <property type="entry name" value="OS08G0205100 PROTEIN"/>
    <property type="match status" value="1"/>
</dbReference>
<evidence type="ECO:0000259" key="5">
    <source>
        <dbReference type="Pfam" id="PF23559"/>
    </source>
</evidence>
<dbReference type="Pfam" id="PF00931">
    <property type="entry name" value="NB-ARC"/>
    <property type="match status" value="1"/>
</dbReference>
<dbReference type="Gene3D" id="3.40.50.300">
    <property type="entry name" value="P-loop containing nucleotide triphosphate hydrolases"/>
    <property type="match status" value="1"/>
</dbReference>
<dbReference type="Gene3D" id="1.10.8.430">
    <property type="entry name" value="Helical domain of apoptotic protease-activating factors"/>
    <property type="match status" value="1"/>
</dbReference>
<evidence type="ECO:0000313" key="6">
    <source>
        <dbReference type="EMBL" id="KAG2576196.1"/>
    </source>
</evidence>
<evidence type="ECO:0000256" key="1">
    <source>
        <dbReference type="ARBA" id="ARBA00022737"/>
    </source>
</evidence>
<dbReference type="InterPro" id="IPR042197">
    <property type="entry name" value="Apaf_helical"/>
</dbReference>
<keyword evidence="3" id="KW-0732">Signal</keyword>
<comment type="caution">
    <text evidence="6">The sequence shown here is derived from an EMBL/GenBank/DDBJ whole genome shotgun (WGS) entry which is preliminary data.</text>
</comment>
<dbReference type="InterPro" id="IPR036388">
    <property type="entry name" value="WH-like_DNA-bd_sf"/>
</dbReference>
<dbReference type="Gene3D" id="1.10.10.10">
    <property type="entry name" value="Winged helix-like DNA-binding domain superfamily/Winged helix DNA-binding domain"/>
    <property type="match status" value="1"/>
</dbReference>
<dbReference type="GO" id="GO:0043531">
    <property type="term" value="F:ADP binding"/>
    <property type="evidence" value="ECO:0007669"/>
    <property type="project" value="InterPro"/>
</dbReference>
<reference evidence="6" key="1">
    <citation type="submission" date="2020-05" db="EMBL/GenBank/DDBJ databases">
        <title>WGS assembly of Panicum virgatum.</title>
        <authorList>
            <person name="Lovell J.T."/>
            <person name="Jenkins J."/>
            <person name="Shu S."/>
            <person name="Juenger T.E."/>
            <person name="Schmutz J."/>
        </authorList>
    </citation>
    <scope>NUCLEOTIDE SEQUENCE</scope>
    <source>
        <strain evidence="6">AP13</strain>
    </source>
</reference>
<keyword evidence="2" id="KW-0611">Plant defense</keyword>
<dbReference type="Proteomes" id="UP000823388">
    <property type="component" value="Chromosome 6N"/>
</dbReference>
<keyword evidence="7" id="KW-1185">Reference proteome</keyword>
<evidence type="ECO:0008006" key="8">
    <source>
        <dbReference type="Google" id="ProtNLM"/>
    </source>
</evidence>
<proteinExistence type="predicted"/>
<keyword evidence="1" id="KW-0677">Repeat</keyword>
<dbReference type="Pfam" id="PF23559">
    <property type="entry name" value="WHD_DRP"/>
    <property type="match status" value="1"/>
</dbReference>
<dbReference type="SUPFAM" id="SSF52540">
    <property type="entry name" value="P-loop containing nucleoside triphosphate hydrolases"/>
    <property type="match status" value="1"/>
</dbReference>
<dbReference type="PANTHER" id="PTHR23155">
    <property type="entry name" value="DISEASE RESISTANCE PROTEIN RP"/>
    <property type="match status" value="1"/>
</dbReference>
<name>A0A8T0QSU8_PANVG</name>
<feature type="chain" id="PRO_5035884326" description="NB-ARC domain-containing protein" evidence="3">
    <location>
        <begin position="16"/>
        <end position="230"/>
    </location>
</feature>